<evidence type="ECO:0000313" key="3">
    <source>
        <dbReference type="Proteomes" id="UP000516421"/>
    </source>
</evidence>
<gene>
    <name evidence="2" type="ORF">IDM48_10730</name>
</gene>
<dbReference type="EMBL" id="CP061538">
    <property type="protein sequence ID" value="QNV39805.1"/>
    <property type="molecule type" value="Genomic_DNA"/>
</dbReference>
<dbReference type="KEGG" id="rama:IDM48_10730"/>
<accession>A0A7H2BJF9</accession>
<keyword evidence="1" id="KW-0812">Transmembrane</keyword>
<dbReference type="RefSeq" id="WP_190617389.1">
    <property type="nucleotide sequence ID" value="NZ_CP061538.1"/>
</dbReference>
<dbReference type="Proteomes" id="UP000516421">
    <property type="component" value="Chromosome"/>
</dbReference>
<keyword evidence="3" id="KW-1185">Reference proteome</keyword>
<keyword evidence="1" id="KW-0472">Membrane</keyword>
<name>A0A7H2BJF9_9MICC</name>
<dbReference type="AlphaFoldDB" id="A0A7H2BJF9"/>
<evidence type="ECO:0000313" key="2">
    <source>
        <dbReference type="EMBL" id="QNV39805.1"/>
    </source>
</evidence>
<proteinExistence type="predicted"/>
<sequence length="173" mass="19002">MMSKTIKTVIAVILGILVVISIIPVFSFVAWGGYSNSEAENRIMRAERESELNSQVSSHLDESFFSKMQYWSNGYEDSISLELILTQETVNDPAQLVSAINSLRSDVPASYYYDLEMPDGKLIEFSFHKGVSGENLTAQMLEDAFKAEGAMVRDRLVVSVDTSTGEVSPGSAG</sequence>
<reference evidence="2 3" key="1">
    <citation type="submission" date="2020-09" db="EMBL/GenBank/DDBJ databases">
        <title>Investigation of environmental microbe.</title>
        <authorList>
            <person name="Ou Y."/>
            <person name="Kang Q."/>
        </authorList>
    </citation>
    <scope>NUCLEOTIDE SEQUENCE [LARGE SCALE GENOMIC DNA]</scope>
    <source>
        <strain evidence="2 3">KJZ-9</strain>
    </source>
</reference>
<feature type="transmembrane region" description="Helical" evidence="1">
    <location>
        <begin position="12"/>
        <end position="34"/>
    </location>
</feature>
<organism evidence="2 3">
    <name type="scientific">Rothia amarae</name>
    <dbReference type="NCBI Taxonomy" id="169480"/>
    <lineage>
        <taxon>Bacteria</taxon>
        <taxon>Bacillati</taxon>
        <taxon>Actinomycetota</taxon>
        <taxon>Actinomycetes</taxon>
        <taxon>Micrococcales</taxon>
        <taxon>Micrococcaceae</taxon>
        <taxon>Rothia</taxon>
    </lineage>
</organism>
<protein>
    <submittedName>
        <fullName evidence="2">Uncharacterized protein</fullName>
    </submittedName>
</protein>
<keyword evidence="1" id="KW-1133">Transmembrane helix</keyword>
<evidence type="ECO:0000256" key="1">
    <source>
        <dbReference type="SAM" id="Phobius"/>
    </source>
</evidence>